<reference evidence="2 3" key="1">
    <citation type="journal article" date="2020" name="G3 (Bethesda)">
        <title>Improved Reference Genome for Cyclotella cryptica CCMP332, a Model for Cell Wall Morphogenesis, Salinity Adaptation, and Lipid Production in Diatoms (Bacillariophyta).</title>
        <authorList>
            <person name="Roberts W.R."/>
            <person name="Downey K.M."/>
            <person name="Ruck E.C."/>
            <person name="Traller J.C."/>
            <person name="Alverson A.J."/>
        </authorList>
    </citation>
    <scope>NUCLEOTIDE SEQUENCE [LARGE SCALE GENOMIC DNA]</scope>
    <source>
        <strain evidence="2 3">CCMP332</strain>
    </source>
</reference>
<sequence length="100" mass="10956">MLEEEGVVFQSEGGADRIRRDCFVDGFPGANLTTNIADRSSSHGTKKQKKAQSDNIVENQPSMKPEIASMQNNTTESPTEEMLKAEIIALLQDRSPGKTC</sequence>
<dbReference type="EMBL" id="JABMIG020000049">
    <property type="protein sequence ID" value="KAL3798045.1"/>
    <property type="molecule type" value="Genomic_DNA"/>
</dbReference>
<accession>A0ABD3QJ97</accession>
<organism evidence="2 3">
    <name type="scientific">Cyclotella cryptica</name>
    <dbReference type="NCBI Taxonomy" id="29204"/>
    <lineage>
        <taxon>Eukaryota</taxon>
        <taxon>Sar</taxon>
        <taxon>Stramenopiles</taxon>
        <taxon>Ochrophyta</taxon>
        <taxon>Bacillariophyta</taxon>
        <taxon>Coscinodiscophyceae</taxon>
        <taxon>Thalassiosirophycidae</taxon>
        <taxon>Stephanodiscales</taxon>
        <taxon>Stephanodiscaceae</taxon>
        <taxon>Cyclotella</taxon>
    </lineage>
</organism>
<dbReference type="AlphaFoldDB" id="A0ABD3QJ97"/>
<protein>
    <submittedName>
        <fullName evidence="2">Uncharacterized protein</fullName>
    </submittedName>
</protein>
<keyword evidence="3" id="KW-1185">Reference proteome</keyword>
<feature type="compositionally biased region" description="Polar residues" evidence="1">
    <location>
        <begin position="53"/>
        <end position="62"/>
    </location>
</feature>
<comment type="caution">
    <text evidence="2">The sequence shown here is derived from an EMBL/GenBank/DDBJ whole genome shotgun (WGS) entry which is preliminary data.</text>
</comment>
<feature type="compositionally biased region" description="Polar residues" evidence="1">
    <location>
        <begin position="33"/>
        <end position="43"/>
    </location>
</feature>
<evidence type="ECO:0000256" key="1">
    <source>
        <dbReference type="SAM" id="MobiDB-lite"/>
    </source>
</evidence>
<evidence type="ECO:0000313" key="3">
    <source>
        <dbReference type="Proteomes" id="UP001516023"/>
    </source>
</evidence>
<gene>
    <name evidence="2" type="ORF">HJC23_012336</name>
</gene>
<proteinExistence type="predicted"/>
<feature type="region of interest" description="Disordered" evidence="1">
    <location>
        <begin position="33"/>
        <end position="79"/>
    </location>
</feature>
<dbReference type="Proteomes" id="UP001516023">
    <property type="component" value="Unassembled WGS sequence"/>
</dbReference>
<evidence type="ECO:0000313" key="2">
    <source>
        <dbReference type="EMBL" id="KAL3798045.1"/>
    </source>
</evidence>
<name>A0ABD3QJ97_9STRA</name>